<feature type="coiled-coil region" evidence="1">
    <location>
        <begin position="188"/>
        <end position="310"/>
    </location>
</feature>
<dbReference type="Proteomes" id="UP001470230">
    <property type="component" value="Unassembled WGS sequence"/>
</dbReference>
<name>A0ABR2IAZ1_9EUKA</name>
<evidence type="ECO:0000256" key="1">
    <source>
        <dbReference type="SAM" id="Coils"/>
    </source>
</evidence>
<sequence length="311" mass="37392">MSLKSNYLKEKNDYHIASSSKKYSNLHYKTQENQSNINGKLMETITFLNSNCKMLKKKNKLLQDENRKLRDENKKLQDENRKFMERKNVLQNKVDQKTKNNEKLINDQKRCIQKMEKYKREKEELKLQANLKEMEIKSMNDQLNEYKLKLTQENKESLKHIKANEVFSHRLSIYMEKEEKLKCIPEMMENLKTENKHLYEKANDENTMKNIVIERLKKKISDINDELTNCQNINNKLQKENATLKIKEKNPLIQQNNNDDTIHHLLSKINYLENEIKSIIEESEKQQEMNAFKDVLIEKLKQRIDELRDQV</sequence>
<reference evidence="2 3" key="1">
    <citation type="submission" date="2024-04" db="EMBL/GenBank/DDBJ databases">
        <title>Tritrichomonas musculus Genome.</title>
        <authorList>
            <person name="Alves-Ferreira E."/>
            <person name="Grigg M."/>
            <person name="Lorenzi H."/>
            <person name="Galac M."/>
        </authorList>
    </citation>
    <scope>NUCLEOTIDE SEQUENCE [LARGE SCALE GENOMIC DNA]</scope>
    <source>
        <strain evidence="2 3">EAF2021</strain>
    </source>
</reference>
<comment type="caution">
    <text evidence="2">The sequence shown here is derived from an EMBL/GenBank/DDBJ whole genome shotgun (WGS) entry which is preliminary data.</text>
</comment>
<feature type="coiled-coil region" evidence="1">
    <location>
        <begin position="45"/>
        <end position="156"/>
    </location>
</feature>
<evidence type="ECO:0000313" key="2">
    <source>
        <dbReference type="EMBL" id="KAK8860162.1"/>
    </source>
</evidence>
<dbReference type="EMBL" id="JAPFFF010000018">
    <property type="protein sequence ID" value="KAK8860162.1"/>
    <property type="molecule type" value="Genomic_DNA"/>
</dbReference>
<accession>A0ABR2IAZ1</accession>
<keyword evidence="1" id="KW-0175">Coiled coil</keyword>
<organism evidence="2 3">
    <name type="scientific">Tritrichomonas musculus</name>
    <dbReference type="NCBI Taxonomy" id="1915356"/>
    <lineage>
        <taxon>Eukaryota</taxon>
        <taxon>Metamonada</taxon>
        <taxon>Parabasalia</taxon>
        <taxon>Tritrichomonadida</taxon>
        <taxon>Tritrichomonadidae</taxon>
        <taxon>Tritrichomonas</taxon>
    </lineage>
</organism>
<evidence type="ECO:0000313" key="3">
    <source>
        <dbReference type="Proteomes" id="UP001470230"/>
    </source>
</evidence>
<protein>
    <submittedName>
        <fullName evidence="2">Uncharacterized protein</fullName>
    </submittedName>
</protein>
<gene>
    <name evidence="2" type="ORF">M9Y10_011826</name>
</gene>
<keyword evidence="3" id="KW-1185">Reference proteome</keyword>
<proteinExistence type="predicted"/>